<accession>A0A0B7H7J8</accession>
<evidence type="ECO:0000259" key="6">
    <source>
        <dbReference type="PROSITE" id="PS51123"/>
    </source>
</evidence>
<dbReference type="PRINTS" id="PR01021">
    <property type="entry name" value="OMPADOMAIN"/>
</dbReference>
<dbReference type="CDD" id="cd07185">
    <property type="entry name" value="OmpA_C-like"/>
    <property type="match status" value="1"/>
</dbReference>
<keyword evidence="8" id="KW-1185">Reference proteome</keyword>
<dbReference type="Pfam" id="PF00691">
    <property type="entry name" value="OmpA"/>
    <property type="match status" value="1"/>
</dbReference>
<dbReference type="InterPro" id="IPR006664">
    <property type="entry name" value="OMP_bac"/>
</dbReference>
<sequence length="305" mass="35065">MKQLFYLLGILLTIVFGAYLQYHFFCQAVCYTDNVSEQIVKEEVPKEKQKTLGFSIVTDSLKLEHVDNFKFARNSYEINPINTEINALIDQSKEHFKVNNFKVLEIVGLYSADETNHSVFPTIGLARANAVKMYFEKRGFPSKQIKISDKLEEQTRENNLEDIYIATLFQVMELTPESQSEKMESFKAFAKDIRENPIRLYFETGESHINLTMEERQKIQKLNDYISHVEGACVQVIGHADNVGERSSNLRLGEERAAFVKSYLVKNHFPESLVEVISHGPDKPIASNKTQEGKAKNRRVEITLE</sequence>
<reference evidence="8" key="1">
    <citation type="submission" date="2015-01" db="EMBL/GenBank/DDBJ databases">
        <authorList>
            <person name="MANFREDI Pablo"/>
        </authorList>
    </citation>
    <scope>NUCLEOTIDE SEQUENCE [LARGE SCALE GENOMIC DNA]</scope>
    <source>
        <strain evidence="8">Ccyn2B</strain>
    </source>
</reference>
<dbReference type="InterPro" id="IPR036737">
    <property type="entry name" value="OmpA-like_sf"/>
</dbReference>
<protein>
    <submittedName>
        <fullName evidence="7">Putative Outer membrane protein</fullName>
    </submittedName>
</protein>
<dbReference type="AlphaFoldDB" id="A0A0B7H7J8"/>
<evidence type="ECO:0000256" key="2">
    <source>
        <dbReference type="ARBA" id="ARBA00023136"/>
    </source>
</evidence>
<dbReference type="Gene3D" id="3.30.1330.60">
    <property type="entry name" value="OmpA-like domain"/>
    <property type="match status" value="2"/>
</dbReference>
<dbReference type="eggNOG" id="COG2885">
    <property type="taxonomic scope" value="Bacteria"/>
</dbReference>
<dbReference type="PANTHER" id="PTHR30329:SF21">
    <property type="entry name" value="LIPOPROTEIN YIAD-RELATED"/>
    <property type="match status" value="1"/>
</dbReference>
<organism evidence="7 8">
    <name type="scientific">Capnocytophaga cynodegmi</name>
    <dbReference type="NCBI Taxonomy" id="28189"/>
    <lineage>
        <taxon>Bacteria</taxon>
        <taxon>Pseudomonadati</taxon>
        <taxon>Bacteroidota</taxon>
        <taxon>Flavobacteriia</taxon>
        <taxon>Flavobacteriales</taxon>
        <taxon>Flavobacteriaceae</taxon>
        <taxon>Capnocytophaga</taxon>
    </lineage>
</organism>
<dbReference type="PRINTS" id="PR01023">
    <property type="entry name" value="NAFLGMOTY"/>
</dbReference>
<dbReference type="InterPro" id="IPR006665">
    <property type="entry name" value="OmpA-like"/>
</dbReference>
<gene>
    <name evidence="7" type="ORF">CCYN2B_250096</name>
</gene>
<dbReference type="InterPro" id="IPR050330">
    <property type="entry name" value="Bact_OuterMem_StrucFunc"/>
</dbReference>
<dbReference type="Proteomes" id="UP000038055">
    <property type="component" value="Unassembled WGS sequence"/>
</dbReference>
<evidence type="ECO:0000256" key="3">
    <source>
        <dbReference type="ARBA" id="ARBA00023237"/>
    </source>
</evidence>
<evidence type="ECO:0000256" key="5">
    <source>
        <dbReference type="SAM" id="MobiDB-lite"/>
    </source>
</evidence>
<keyword evidence="2 4" id="KW-0472">Membrane</keyword>
<dbReference type="EMBL" id="CDOD01000018">
    <property type="protein sequence ID" value="CEN35335.1"/>
    <property type="molecule type" value="Genomic_DNA"/>
</dbReference>
<evidence type="ECO:0000313" key="8">
    <source>
        <dbReference type="Proteomes" id="UP000038055"/>
    </source>
</evidence>
<dbReference type="PANTHER" id="PTHR30329">
    <property type="entry name" value="STATOR ELEMENT OF FLAGELLAR MOTOR COMPLEX"/>
    <property type="match status" value="1"/>
</dbReference>
<feature type="region of interest" description="Disordered" evidence="5">
    <location>
        <begin position="284"/>
        <end position="305"/>
    </location>
</feature>
<feature type="domain" description="OmpA-like" evidence="6">
    <location>
        <begin position="189"/>
        <end position="305"/>
    </location>
</feature>
<dbReference type="STRING" id="28189.CCYN74_130100"/>
<feature type="compositionally biased region" description="Basic and acidic residues" evidence="5">
    <location>
        <begin position="291"/>
        <end position="305"/>
    </location>
</feature>
<proteinExistence type="predicted"/>
<comment type="subcellular location">
    <subcellularLocation>
        <location evidence="1">Cell outer membrane</location>
    </subcellularLocation>
</comment>
<dbReference type="PROSITE" id="PS51123">
    <property type="entry name" value="OMPA_2"/>
    <property type="match status" value="1"/>
</dbReference>
<dbReference type="SUPFAM" id="SSF103088">
    <property type="entry name" value="OmpA-like"/>
    <property type="match status" value="1"/>
</dbReference>
<evidence type="ECO:0000256" key="4">
    <source>
        <dbReference type="PROSITE-ProRule" id="PRU00473"/>
    </source>
</evidence>
<evidence type="ECO:0000256" key="1">
    <source>
        <dbReference type="ARBA" id="ARBA00004442"/>
    </source>
</evidence>
<dbReference type="RefSeq" id="WP_041991888.1">
    <property type="nucleotide sequence ID" value="NZ_CDOD01000018.1"/>
</dbReference>
<evidence type="ECO:0000313" key="7">
    <source>
        <dbReference type="EMBL" id="CEN35335.1"/>
    </source>
</evidence>
<dbReference type="GO" id="GO:0009279">
    <property type="term" value="C:cell outer membrane"/>
    <property type="evidence" value="ECO:0007669"/>
    <property type="project" value="UniProtKB-SubCell"/>
</dbReference>
<name>A0A0B7H7J8_9FLAO</name>
<keyword evidence="3" id="KW-0998">Cell outer membrane</keyword>